<organism evidence="1 2">
    <name type="scientific">Halomonas campaniensis</name>
    <dbReference type="NCBI Taxonomy" id="213554"/>
    <lineage>
        <taxon>Bacteria</taxon>
        <taxon>Pseudomonadati</taxon>
        <taxon>Pseudomonadota</taxon>
        <taxon>Gammaproteobacteria</taxon>
        <taxon>Oceanospirillales</taxon>
        <taxon>Halomonadaceae</taxon>
        <taxon>Halomonas</taxon>
    </lineage>
</organism>
<keyword evidence="2" id="KW-1185">Reference proteome</keyword>
<dbReference type="RefSeq" id="WP_246386048.1">
    <property type="nucleotide sequence ID" value="NZ_JACHZF010000014.1"/>
</dbReference>
<accession>A0A7W5K3J6</accession>
<dbReference type="Proteomes" id="UP000553442">
    <property type="component" value="Unassembled WGS sequence"/>
</dbReference>
<proteinExistence type="predicted"/>
<comment type="caution">
    <text evidence="1">The sequence shown here is derived from an EMBL/GenBank/DDBJ whole genome shotgun (WGS) entry which is preliminary data.</text>
</comment>
<dbReference type="AlphaFoldDB" id="A0A7W5K3J6"/>
<sequence>MPRALDISAADGTIDAHLFTPAGAPSYDAAADALHHRRLAMLLEETL</sequence>
<dbReference type="EMBL" id="JACHZF010000014">
    <property type="protein sequence ID" value="MBB3331320.1"/>
    <property type="molecule type" value="Genomic_DNA"/>
</dbReference>
<evidence type="ECO:0000313" key="1">
    <source>
        <dbReference type="EMBL" id="MBB3331320.1"/>
    </source>
</evidence>
<protein>
    <submittedName>
        <fullName evidence="1">Uncharacterized protein</fullName>
    </submittedName>
</protein>
<name>A0A7W5K3J6_9GAMM</name>
<evidence type="ECO:0000313" key="2">
    <source>
        <dbReference type="Proteomes" id="UP000553442"/>
    </source>
</evidence>
<gene>
    <name evidence="1" type="ORF">BDK63_002203</name>
</gene>
<reference evidence="1 2" key="1">
    <citation type="submission" date="2020-08" db="EMBL/GenBank/DDBJ databases">
        <title>Genomic Encyclopedia of Archaeal and Bacterial Type Strains, Phase II (KMG-II): from individual species to whole genera.</title>
        <authorList>
            <person name="Goeker M."/>
        </authorList>
    </citation>
    <scope>NUCLEOTIDE SEQUENCE [LARGE SCALE GENOMIC DNA]</scope>
    <source>
        <strain evidence="1 2">5AG</strain>
    </source>
</reference>